<accession>A0ABV6ZYH0</accession>
<keyword evidence="1" id="KW-0812">Transmembrane</keyword>
<dbReference type="EMBL" id="JBHRSV010000019">
    <property type="protein sequence ID" value="MFC2926536.1"/>
    <property type="molecule type" value="Genomic_DNA"/>
</dbReference>
<keyword evidence="3" id="KW-1185">Reference proteome</keyword>
<evidence type="ECO:0000313" key="3">
    <source>
        <dbReference type="Proteomes" id="UP001595379"/>
    </source>
</evidence>
<comment type="caution">
    <text evidence="2">The sequence shown here is derived from an EMBL/GenBank/DDBJ whole genome shotgun (WGS) entry which is preliminary data.</text>
</comment>
<sequence>MTQISPFAAGLTGRCPRCGEGAMFSGFLKIAPSCDACGQDFRNADIGDGAAVFVMFIAGFGAVIPALLIDVAYRPPIWVHFAYGIPVILFLSVFLLRPVKGLLFAYQYHHKAEEARFPPGRE</sequence>
<proteinExistence type="predicted"/>
<dbReference type="InterPro" id="IPR009325">
    <property type="entry name" value="DUF983"/>
</dbReference>
<dbReference type="Proteomes" id="UP001595379">
    <property type="component" value="Unassembled WGS sequence"/>
</dbReference>
<dbReference type="RefSeq" id="WP_343164322.1">
    <property type="nucleotide sequence ID" value="NZ_JBHRSV010000019.1"/>
</dbReference>
<keyword evidence="1" id="KW-1133">Transmembrane helix</keyword>
<dbReference type="Pfam" id="PF06170">
    <property type="entry name" value="DUF983"/>
    <property type="match status" value="1"/>
</dbReference>
<gene>
    <name evidence="2" type="ORF">ACFOOR_10505</name>
</gene>
<reference evidence="3" key="1">
    <citation type="journal article" date="2019" name="Int. J. Syst. Evol. Microbiol.">
        <title>The Global Catalogue of Microorganisms (GCM) 10K type strain sequencing project: providing services to taxonomists for standard genome sequencing and annotation.</title>
        <authorList>
            <consortium name="The Broad Institute Genomics Platform"/>
            <consortium name="The Broad Institute Genome Sequencing Center for Infectious Disease"/>
            <person name="Wu L."/>
            <person name="Ma J."/>
        </authorList>
    </citation>
    <scope>NUCLEOTIDE SEQUENCE [LARGE SCALE GENOMIC DNA]</scope>
    <source>
        <strain evidence="3">KCTC 52487</strain>
    </source>
</reference>
<evidence type="ECO:0000256" key="1">
    <source>
        <dbReference type="SAM" id="Phobius"/>
    </source>
</evidence>
<feature type="transmembrane region" description="Helical" evidence="1">
    <location>
        <begin position="50"/>
        <end position="71"/>
    </location>
</feature>
<keyword evidence="1" id="KW-0472">Membrane</keyword>
<name>A0ABV6ZYH0_9PROT</name>
<organism evidence="2 3">
    <name type="scientific">Hyphobacterium vulgare</name>
    <dbReference type="NCBI Taxonomy" id="1736751"/>
    <lineage>
        <taxon>Bacteria</taxon>
        <taxon>Pseudomonadati</taxon>
        <taxon>Pseudomonadota</taxon>
        <taxon>Alphaproteobacteria</taxon>
        <taxon>Maricaulales</taxon>
        <taxon>Maricaulaceae</taxon>
        <taxon>Hyphobacterium</taxon>
    </lineage>
</organism>
<protein>
    <submittedName>
        <fullName evidence="2">DUF983 domain-containing protein</fullName>
    </submittedName>
</protein>
<evidence type="ECO:0000313" key="2">
    <source>
        <dbReference type="EMBL" id="MFC2926536.1"/>
    </source>
</evidence>
<feature type="transmembrane region" description="Helical" evidence="1">
    <location>
        <begin position="77"/>
        <end position="96"/>
    </location>
</feature>